<evidence type="ECO:0000313" key="3">
    <source>
        <dbReference type="Proteomes" id="UP000616769"/>
    </source>
</evidence>
<accession>A0A131ZYI4</accession>
<dbReference type="GO" id="GO:0010468">
    <property type="term" value="P:regulation of gene expression"/>
    <property type="evidence" value="ECO:0007669"/>
    <property type="project" value="UniProtKB-ARBA"/>
</dbReference>
<dbReference type="InterPro" id="IPR004088">
    <property type="entry name" value="KH_dom_type_1"/>
</dbReference>
<sequence length="161" mass="18557">MRSHRIRFCSPYIAARVIGKNGIVIKTIRKLSSTEIISPVCPSHQINPEAFTYKDSFVLIAYDEHQINYARLLIITAGIYFLKKFNSSITPKFGEICTQINVQPDLVPQLLNKRASRIKLIQWITSVRIVSPKPYSRPCIFYLIGNENDVPFAERLFLDHF</sequence>
<dbReference type="CDD" id="cd00105">
    <property type="entry name" value="KH-I"/>
    <property type="match status" value="1"/>
</dbReference>
<dbReference type="EMBL" id="JXLN01005973">
    <property type="protein sequence ID" value="KPM03743.1"/>
    <property type="molecule type" value="Genomic_DNA"/>
</dbReference>
<organism evidence="2 3">
    <name type="scientific">Sarcoptes scabiei</name>
    <name type="common">Itch mite</name>
    <name type="synonym">Acarus scabiei</name>
    <dbReference type="NCBI Taxonomy" id="52283"/>
    <lineage>
        <taxon>Eukaryota</taxon>
        <taxon>Metazoa</taxon>
        <taxon>Ecdysozoa</taxon>
        <taxon>Arthropoda</taxon>
        <taxon>Chelicerata</taxon>
        <taxon>Arachnida</taxon>
        <taxon>Acari</taxon>
        <taxon>Acariformes</taxon>
        <taxon>Sarcoptiformes</taxon>
        <taxon>Astigmata</taxon>
        <taxon>Psoroptidia</taxon>
        <taxon>Sarcoptoidea</taxon>
        <taxon>Sarcoptidae</taxon>
        <taxon>Sarcoptinae</taxon>
        <taxon>Sarcoptes</taxon>
    </lineage>
</organism>
<dbReference type="Pfam" id="PF00013">
    <property type="entry name" value="KH_1"/>
    <property type="match status" value="1"/>
</dbReference>
<dbReference type="Gene3D" id="3.30.310.210">
    <property type="match status" value="1"/>
</dbReference>
<dbReference type="Proteomes" id="UP000616769">
    <property type="component" value="Unassembled WGS sequence"/>
</dbReference>
<name>A0A131ZYI4_SARSC</name>
<comment type="caution">
    <text evidence="2">The sequence shown here is derived from an EMBL/GenBank/DDBJ whole genome shotgun (WGS) entry which is preliminary data.</text>
</comment>
<feature type="domain" description="K Homology" evidence="1">
    <location>
        <begin position="9"/>
        <end position="74"/>
    </location>
</feature>
<dbReference type="InterPro" id="IPR036612">
    <property type="entry name" value="KH_dom_type_1_sf"/>
</dbReference>
<dbReference type="GO" id="GO:0003723">
    <property type="term" value="F:RNA binding"/>
    <property type="evidence" value="ECO:0007669"/>
    <property type="project" value="InterPro"/>
</dbReference>
<dbReference type="SUPFAM" id="SSF54791">
    <property type="entry name" value="Eukaryotic type KH-domain (KH-domain type I)"/>
    <property type="match status" value="2"/>
</dbReference>
<proteinExistence type="predicted"/>
<reference evidence="2 3" key="1">
    <citation type="journal article" date="2015" name="Parasit. Vectors">
        <title>Draft genome of the scabies mite.</title>
        <authorList>
            <person name="Rider S.D.Jr."/>
            <person name="Morgan M.S."/>
            <person name="Arlian L.G."/>
        </authorList>
    </citation>
    <scope>NUCLEOTIDE SEQUENCE [LARGE SCALE GENOMIC DNA]</scope>
    <source>
        <strain evidence="2">Arlian Lab</strain>
    </source>
</reference>
<dbReference type="OrthoDB" id="6505346at2759"/>
<gene>
    <name evidence="2" type="ORF">QR98_0021770</name>
</gene>
<evidence type="ECO:0000313" key="2">
    <source>
        <dbReference type="EMBL" id="KPM03743.1"/>
    </source>
</evidence>
<dbReference type="VEuPathDB" id="VectorBase:SSCA008845"/>
<dbReference type="AlphaFoldDB" id="A0A131ZYI4"/>
<evidence type="ECO:0000259" key="1">
    <source>
        <dbReference type="Pfam" id="PF00013"/>
    </source>
</evidence>
<protein>
    <recommendedName>
        <fullName evidence="1">K Homology domain-containing protein</fullName>
    </recommendedName>
</protein>